<keyword evidence="1" id="KW-1133">Transmembrane helix</keyword>
<keyword evidence="1" id="KW-0812">Transmembrane</keyword>
<evidence type="ECO:0008006" key="4">
    <source>
        <dbReference type="Google" id="ProtNLM"/>
    </source>
</evidence>
<sequence>MDRTRMLLKASVIFAAVGVIMGSHMAGAGSPSLSPIHAHILVVGWLSLFAFGIFYRVFTISKTSKLANVQTWTAVFGSIGLTLGMYLHYFEPGPIPDLVYLLFYIIGGTILAVSFFIFAFIVFMFQEEVTEN</sequence>
<feature type="transmembrane region" description="Helical" evidence="1">
    <location>
        <begin position="69"/>
        <end position="89"/>
    </location>
</feature>
<feature type="transmembrane region" description="Helical" evidence="1">
    <location>
        <begin position="38"/>
        <end position="57"/>
    </location>
</feature>
<dbReference type="EMBL" id="PYAV01000008">
    <property type="protein sequence ID" value="PSL44474.1"/>
    <property type="molecule type" value="Genomic_DNA"/>
</dbReference>
<reference evidence="2 3" key="1">
    <citation type="submission" date="2018-03" db="EMBL/GenBank/DDBJ databases">
        <title>Genomic Encyclopedia of Type Strains, Phase III (KMG-III): the genomes of soil and plant-associated and newly described type strains.</title>
        <authorList>
            <person name="Whitman W."/>
        </authorList>
    </citation>
    <scope>NUCLEOTIDE SEQUENCE [LARGE SCALE GENOMIC DNA]</scope>
    <source>
        <strain evidence="2 3">CGMCC 1.07653</strain>
    </source>
</reference>
<dbReference type="AlphaFoldDB" id="A0A2P8HE33"/>
<comment type="caution">
    <text evidence="2">The sequence shown here is derived from an EMBL/GenBank/DDBJ whole genome shotgun (WGS) entry which is preliminary data.</text>
</comment>
<dbReference type="OrthoDB" id="2452746at2"/>
<organism evidence="2 3">
    <name type="scientific">Salsuginibacillus halophilus</name>
    <dbReference type="NCBI Taxonomy" id="517424"/>
    <lineage>
        <taxon>Bacteria</taxon>
        <taxon>Bacillati</taxon>
        <taxon>Bacillota</taxon>
        <taxon>Bacilli</taxon>
        <taxon>Bacillales</taxon>
        <taxon>Bacillaceae</taxon>
        <taxon>Salsuginibacillus</taxon>
    </lineage>
</organism>
<gene>
    <name evidence="2" type="ORF">B0H94_10885</name>
</gene>
<dbReference type="SUPFAM" id="SSF81442">
    <property type="entry name" value="Cytochrome c oxidase subunit I-like"/>
    <property type="match status" value="1"/>
</dbReference>
<name>A0A2P8HE33_9BACI</name>
<evidence type="ECO:0000313" key="3">
    <source>
        <dbReference type="Proteomes" id="UP000242310"/>
    </source>
</evidence>
<feature type="transmembrane region" description="Helical" evidence="1">
    <location>
        <begin position="101"/>
        <end position="125"/>
    </location>
</feature>
<dbReference type="Proteomes" id="UP000242310">
    <property type="component" value="Unassembled WGS sequence"/>
</dbReference>
<evidence type="ECO:0000313" key="2">
    <source>
        <dbReference type="EMBL" id="PSL44474.1"/>
    </source>
</evidence>
<dbReference type="RefSeq" id="WP_106588948.1">
    <property type="nucleotide sequence ID" value="NZ_PYAV01000008.1"/>
</dbReference>
<proteinExistence type="predicted"/>
<accession>A0A2P8HE33</accession>
<keyword evidence="3" id="KW-1185">Reference proteome</keyword>
<keyword evidence="1" id="KW-0472">Membrane</keyword>
<dbReference type="InterPro" id="IPR036927">
    <property type="entry name" value="Cyt_c_oxase-like_su1_sf"/>
</dbReference>
<protein>
    <recommendedName>
        <fullName evidence="4">Cytochrome c/quinol oxidase subunit I</fullName>
    </recommendedName>
</protein>
<evidence type="ECO:0000256" key="1">
    <source>
        <dbReference type="SAM" id="Phobius"/>
    </source>
</evidence>